<feature type="transmembrane region" description="Helical" evidence="1">
    <location>
        <begin position="79"/>
        <end position="98"/>
    </location>
</feature>
<sequence length="200" mass="21217">MSTQSVATPTPPVIAEAKKIFGRYTLMIGVLLLLLGFAGFFLPGAISLATDVIIASLLIVGGVFWGFHGISDNPKNLFNWLKPILLVGAGVIMLLFPATSIEALALWLAAYLLLDMTSSFIIAIRSRPASGWGWMMFNGMVSLLLAVMILGNWPGISLWIVGVYVSISLMFDGIALLAIRSAVQEALDSTPTDTAGSASA</sequence>
<feature type="transmembrane region" description="Helical" evidence="1">
    <location>
        <begin position="131"/>
        <end position="150"/>
    </location>
</feature>
<dbReference type="InterPro" id="IPR005325">
    <property type="entry name" value="DUF308_memb"/>
</dbReference>
<evidence type="ECO:0000256" key="1">
    <source>
        <dbReference type="SAM" id="Phobius"/>
    </source>
</evidence>
<dbReference type="Pfam" id="PF03729">
    <property type="entry name" value="DUF308"/>
    <property type="match status" value="1"/>
</dbReference>
<reference evidence="2 3" key="1">
    <citation type="submission" date="2021-04" db="EMBL/GenBank/DDBJ databases">
        <title>Genomics, taxonomy and metabolism of representatives of sulfur bacteria of the genus Thiothrix: Thiothrix fructosivorans QT, Thiothrix unzii A1T and three new species, Thiothrix subterranea sp. nov., Thiothrix litoralis sp. nov. and 'Candidatus Thiothrix anitrata' sp. nov.</title>
        <authorList>
            <person name="Ravin N.V."/>
            <person name="Smolyakov D."/>
            <person name="Rudenko T.S."/>
            <person name="Mardanov A.V."/>
            <person name="Beletsky A.V."/>
            <person name="Markov N.D."/>
            <person name="Fomenkov A.I."/>
            <person name="Roberts R.J."/>
            <person name="Karnachuk O.V."/>
            <person name="Novikov A."/>
            <person name="Grabovich M.Y."/>
        </authorList>
    </citation>
    <scope>NUCLEOTIDE SEQUENCE [LARGE SCALE GENOMIC DNA]</scope>
    <source>
        <strain evidence="2 3">AS</strain>
    </source>
</reference>
<feature type="transmembrane region" description="Helical" evidence="1">
    <location>
        <begin position="21"/>
        <end position="42"/>
    </location>
</feature>
<keyword evidence="3" id="KW-1185">Reference proteome</keyword>
<proteinExistence type="predicted"/>
<feature type="transmembrane region" description="Helical" evidence="1">
    <location>
        <begin position="48"/>
        <end position="67"/>
    </location>
</feature>
<evidence type="ECO:0000313" key="2">
    <source>
        <dbReference type="EMBL" id="QTR47788.1"/>
    </source>
</evidence>
<accession>A0ABX7WZ61</accession>
<dbReference type="PANTHER" id="PTHR34989:SF1">
    <property type="entry name" value="PROTEIN HDED"/>
    <property type="match status" value="1"/>
</dbReference>
<keyword evidence="1" id="KW-1133">Transmembrane helix</keyword>
<organism evidence="2 3">
    <name type="scientific">Thiothrix litoralis</name>
    <dbReference type="NCBI Taxonomy" id="2891210"/>
    <lineage>
        <taxon>Bacteria</taxon>
        <taxon>Pseudomonadati</taxon>
        <taxon>Pseudomonadota</taxon>
        <taxon>Gammaproteobacteria</taxon>
        <taxon>Thiotrichales</taxon>
        <taxon>Thiotrichaceae</taxon>
        <taxon>Thiothrix</taxon>
    </lineage>
</organism>
<dbReference type="Proteomes" id="UP000672039">
    <property type="component" value="Chromosome"/>
</dbReference>
<name>A0ABX7WZ61_9GAMM</name>
<dbReference type="InterPro" id="IPR052712">
    <property type="entry name" value="Acid_resist_chaperone_HdeD"/>
</dbReference>
<dbReference type="PANTHER" id="PTHR34989">
    <property type="entry name" value="PROTEIN HDED"/>
    <property type="match status" value="1"/>
</dbReference>
<dbReference type="RefSeq" id="WP_210224028.1">
    <property type="nucleotide sequence ID" value="NZ_CP072801.1"/>
</dbReference>
<keyword evidence="1" id="KW-0472">Membrane</keyword>
<dbReference type="EMBL" id="CP072801">
    <property type="protein sequence ID" value="QTR47788.1"/>
    <property type="molecule type" value="Genomic_DNA"/>
</dbReference>
<protein>
    <submittedName>
        <fullName evidence="2">DUF308 domain-containing protein</fullName>
    </submittedName>
</protein>
<evidence type="ECO:0000313" key="3">
    <source>
        <dbReference type="Proteomes" id="UP000672039"/>
    </source>
</evidence>
<keyword evidence="1" id="KW-0812">Transmembrane</keyword>
<feature type="transmembrane region" description="Helical" evidence="1">
    <location>
        <begin position="156"/>
        <end position="179"/>
    </location>
</feature>
<feature type="transmembrane region" description="Helical" evidence="1">
    <location>
        <begin position="104"/>
        <end position="124"/>
    </location>
</feature>
<gene>
    <name evidence="2" type="ORF">J9253_07680</name>
</gene>